<evidence type="ECO:0000313" key="4">
    <source>
        <dbReference type="WBParaSite" id="EVEC_0001130501-mRNA-1"/>
    </source>
</evidence>
<dbReference type="OrthoDB" id="509821at2759"/>
<keyword evidence="3" id="KW-1185">Reference proteome</keyword>
<accession>A0A0N4VKB7</accession>
<organism evidence="4">
    <name type="scientific">Enterobius vermicularis</name>
    <name type="common">Human pinworm</name>
    <dbReference type="NCBI Taxonomy" id="51028"/>
    <lineage>
        <taxon>Eukaryota</taxon>
        <taxon>Metazoa</taxon>
        <taxon>Ecdysozoa</taxon>
        <taxon>Nematoda</taxon>
        <taxon>Chromadorea</taxon>
        <taxon>Rhabditida</taxon>
        <taxon>Spirurina</taxon>
        <taxon>Oxyuridomorpha</taxon>
        <taxon>Oxyuroidea</taxon>
        <taxon>Oxyuridae</taxon>
        <taxon>Enterobius</taxon>
    </lineage>
</organism>
<sequence>MGAPSMGRILSPPKSTGSVKAALEKKAGMVRFRILSNEGLFWTVLSLILLTEVLLLNGRILRFVFYFVFPLGAHGAYLLEMPLFIIAVFNALTCFVVAAKSIFLNSSNKAELNSQQLKLLGLEGEGELNQEKSCLAKAKPFEVLSFSSQDNKAKSDRKFSLSWLSALQFGLLRNAWKSRWRDHSYDASGRRIVPDEKSPVFLSSSGFRSSLETAAQSRRSFNDGYSYSLAAEVGSRTSPYSKLTASIQTTKQLENLFENSLVFPHNYFEYSFIFCTGIRCLLSTSSLTVYRLKSKFRSEIGVTSVSSGNSSFYTSFGGQRMSGFNAASQYPLLTSGSAGYELGTSFAEDDQSKNVSDENGVISLVTGSRIKVSANRVSLSPIPLNLLKVATDLTASGDDGIASRDKEEGGRIVDSKNVDEDSTYFRIEHNSARKSPRKLSSRLSLISVSPVSNASSSPFSGAFVVSDSSPPSILAKQISLSSAEILNQYKMDAEQFVISEGLLRYWICGTIIRPLLKSIDKMNEIFSKDYPLLHLKIGKSTVQALQSALSSKTDLFSTQLPYLIPYLKVHEKQAYIVKRAQILGADMCMKEYNWQSGGGEPFEGKDRDTCGYSPKEGPWGEHLPTDAQLVWSWFCTYLDGRMAANSMAGDLQTPFSSVYYLKKPSKPSPVQCAPDSFYIHQVSIHPPQFELVVDGGRERFEMSRGPKNLWRTILLFLQHACLFNNNRIGELAVDETGINIAYILQ</sequence>
<evidence type="ECO:0000313" key="3">
    <source>
        <dbReference type="Proteomes" id="UP000274131"/>
    </source>
</evidence>
<feature type="transmembrane region" description="Helical" evidence="1">
    <location>
        <begin position="39"/>
        <end position="56"/>
    </location>
</feature>
<dbReference type="EMBL" id="UXUI01011001">
    <property type="protein sequence ID" value="VDD95860.1"/>
    <property type="molecule type" value="Genomic_DNA"/>
</dbReference>
<name>A0A0N4VKB7_ENTVE</name>
<dbReference type="InterPro" id="IPR019176">
    <property type="entry name" value="Cytochrome_B561-rel"/>
</dbReference>
<keyword evidence="1" id="KW-0472">Membrane</keyword>
<dbReference type="PANTHER" id="PTHR21780:SF0">
    <property type="entry name" value="TRANSMEMBRANE PROTEIN 209"/>
    <property type="match status" value="1"/>
</dbReference>
<dbReference type="Pfam" id="PF09786">
    <property type="entry name" value="CytochromB561_N"/>
    <property type="match status" value="1"/>
</dbReference>
<dbReference type="WBParaSite" id="EVEC_0001130501-mRNA-1">
    <property type="protein sequence ID" value="EVEC_0001130501-mRNA-1"/>
    <property type="gene ID" value="EVEC_0001130501"/>
</dbReference>
<feature type="transmembrane region" description="Helical" evidence="1">
    <location>
        <begin position="63"/>
        <end position="79"/>
    </location>
</feature>
<dbReference type="Proteomes" id="UP000274131">
    <property type="component" value="Unassembled WGS sequence"/>
</dbReference>
<dbReference type="GO" id="GO:0016020">
    <property type="term" value="C:membrane"/>
    <property type="evidence" value="ECO:0007669"/>
    <property type="project" value="TreeGrafter"/>
</dbReference>
<reference evidence="4" key="1">
    <citation type="submission" date="2017-02" db="UniProtKB">
        <authorList>
            <consortium name="WormBaseParasite"/>
        </authorList>
    </citation>
    <scope>IDENTIFICATION</scope>
</reference>
<keyword evidence="1" id="KW-0812">Transmembrane</keyword>
<dbReference type="AlphaFoldDB" id="A0A0N4VKB7"/>
<evidence type="ECO:0000313" key="2">
    <source>
        <dbReference type="EMBL" id="VDD95860.1"/>
    </source>
</evidence>
<keyword evidence="1" id="KW-1133">Transmembrane helix</keyword>
<proteinExistence type="predicted"/>
<reference evidence="2 3" key="2">
    <citation type="submission" date="2018-10" db="EMBL/GenBank/DDBJ databases">
        <authorList>
            <consortium name="Pathogen Informatics"/>
        </authorList>
    </citation>
    <scope>NUCLEOTIDE SEQUENCE [LARGE SCALE GENOMIC DNA]</scope>
</reference>
<gene>
    <name evidence="2" type="ORF">EVEC_LOCUS10611</name>
</gene>
<protein>
    <submittedName>
        <fullName evidence="4">Nucleoporin NDC1</fullName>
    </submittedName>
</protein>
<dbReference type="STRING" id="51028.A0A0N4VKB7"/>
<evidence type="ECO:0000256" key="1">
    <source>
        <dbReference type="SAM" id="Phobius"/>
    </source>
</evidence>
<dbReference type="PANTHER" id="PTHR21780">
    <property type="entry name" value="TRANSMEMBRANE PROTEIN 209"/>
    <property type="match status" value="1"/>
</dbReference>